<reference evidence="7 8" key="1">
    <citation type="submission" date="2020-05" db="EMBL/GenBank/DDBJ databases">
        <title>Aquincola sp. isolate from soil.</title>
        <authorList>
            <person name="Han J."/>
            <person name="Kim D.-U."/>
        </authorList>
    </citation>
    <scope>NUCLEOTIDE SEQUENCE [LARGE SCALE GENOMIC DNA]</scope>
    <source>
        <strain evidence="7 8">S2</strain>
    </source>
</reference>
<dbReference type="EMBL" id="JABRWJ010000021">
    <property type="protein sequence ID" value="NRF72244.1"/>
    <property type="molecule type" value="Genomic_DNA"/>
</dbReference>
<evidence type="ECO:0000256" key="5">
    <source>
        <dbReference type="ARBA" id="ARBA00023295"/>
    </source>
</evidence>
<comment type="catalytic activity">
    <reaction evidence="1 6">
        <text>The enzyme specifically hydrolyzes (1-&gt;4)-beta-D-galactosidic linkages in type I arabinogalactans.</text>
        <dbReference type="EC" id="3.2.1.89"/>
    </reaction>
</comment>
<keyword evidence="4 6" id="KW-0378">Hydrolase</keyword>
<dbReference type="InterPro" id="IPR017853">
    <property type="entry name" value="GH"/>
</dbReference>
<comment type="caution">
    <text evidence="7">The sequence shown here is derived from an EMBL/GenBank/DDBJ whole genome shotgun (WGS) entry which is preliminary data.</text>
</comment>
<dbReference type="Pfam" id="PF07745">
    <property type="entry name" value="Glyco_hydro_53"/>
    <property type="match status" value="1"/>
</dbReference>
<organism evidence="7 8">
    <name type="scientific">Pseudaquabacterium terrae</name>
    <dbReference type="NCBI Taxonomy" id="2732868"/>
    <lineage>
        <taxon>Bacteria</taxon>
        <taxon>Pseudomonadati</taxon>
        <taxon>Pseudomonadota</taxon>
        <taxon>Betaproteobacteria</taxon>
        <taxon>Burkholderiales</taxon>
        <taxon>Sphaerotilaceae</taxon>
        <taxon>Pseudaquabacterium</taxon>
    </lineage>
</organism>
<dbReference type="Gene3D" id="3.20.20.80">
    <property type="entry name" value="Glycosidases"/>
    <property type="match status" value="1"/>
</dbReference>
<comment type="similarity">
    <text evidence="2 6">Belongs to the glycosyl hydrolase 53 family.</text>
</comment>
<evidence type="ECO:0000256" key="1">
    <source>
        <dbReference type="ARBA" id="ARBA00001695"/>
    </source>
</evidence>
<dbReference type="Gene3D" id="2.60.120.200">
    <property type="match status" value="1"/>
</dbReference>
<evidence type="ECO:0000313" key="7">
    <source>
        <dbReference type="EMBL" id="NRF72244.1"/>
    </source>
</evidence>
<accession>A0ABX2EU40</accession>
<keyword evidence="8" id="KW-1185">Reference proteome</keyword>
<evidence type="ECO:0000256" key="4">
    <source>
        <dbReference type="ARBA" id="ARBA00022801"/>
    </source>
</evidence>
<dbReference type="Proteomes" id="UP000737171">
    <property type="component" value="Unassembled WGS sequence"/>
</dbReference>
<evidence type="ECO:0000256" key="3">
    <source>
        <dbReference type="ARBA" id="ARBA00012556"/>
    </source>
</evidence>
<evidence type="ECO:0000256" key="2">
    <source>
        <dbReference type="ARBA" id="ARBA00010687"/>
    </source>
</evidence>
<evidence type="ECO:0000256" key="6">
    <source>
        <dbReference type="RuleBase" id="RU361192"/>
    </source>
</evidence>
<dbReference type="SUPFAM" id="SSF51445">
    <property type="entry name" value="(Trans)glycosidases"/>
    <property type="match status" value="1"/>
</dbReference>
<protein>
    <recommendedName>
        <fullName evidence="3 6">Arabinogalactan endo-beta-1,4-galactanase</fullName>
        <ecNumber evidence="3 6">3.2.1.89</ecNumber>
    </recommendedName>
</protein>
<dbReference type="InterPro" id="IPR011683">
    <property type="entry name" value="Glyco_hydro_53"/>
</dbReference>
<gene>
    <name evidence="7" type="ORF">HLB44_35195</name>
</gene>
<dbReference type="PANTHER" id="PTHR34983">
    <property type="entry name" value="ARABINOGALACTAN ENDO-BETA-1,4-GALACTANASE A"/>
    <property type="match status" value="1"/>
</dbReference>
<dbReference type="GO" id="GO:0016787">
    <property type="term" value="F:hydrolase activity"/>
    <property type="evidence" value="ECO:0007669"/>
    <property type="project" value="UniProtKB-KW"/>
</dbReference>
<dbReference type="EC" id="3.2.1.89" evidence="3 6"/>
<proteinExistence type="inferred from homology"/>
<name>A0ABX2EU40_9BURK</name>
<keyword evidence="5 6" id="KW-0326">Glycosidase</keyword>
<dbReference type="PANTHER" id="PTHR34983:SF1">
    <property type="entry name" value="ARABINOGALACTAN ENDO-BETA-1,4-GALACTANASE A"/>
    <property type="match status" value="1"/>
</dbReference>
<evidence type="ECO:0000313" key="8">
    <source>
        <dbReference type="Proteomes" id="UP000737171"/>
    </source>
</evidence>
<sequence length="678" mass="73390">MVALRSAPLEGPALLNWAEQTYPQYFSGPFADGVYDIYTYRYYPAMGNYIGIAGAKVYVLGPVSGGQILYVGTLGEFRCRIAPGDCPVATREENDDFSSPTIDTCRWFDWSASGGGTSQGNGMRMQTSAAGTFSSARVVSQYMTKGDVQAEITVNAATGFDTAIAHTAQLYASFGLMADDNNRYFIALAKAADKSVIRVLAVSSGVNGAPVFQSFPDIVVTATSIKLRVVQSGATATLSYNIDGNWRTAATLAALSGGAYVELTTTTVGVARQVTATFSDFKITDGTTSWHRYVRGRQQRRADFIAGGTGGDSMNYRIWGNSWGNVNPLQAMKASGMSWYGTDVTFNSAPELAALPPSQWGTIPFQNKFWRAKEIVAQDLKNAAAAGLRLYLQLYLTEGPAHFGTQSAPAAWQGLSVADTASRLRTETHALVSSYKAQGINVEVYAVGNEIDLGILGFRPGERIALPPAGLSTLDVNYLRASVWPTEAILLKAGIEGIKAADPNAKIVLHIAGLSLPVPSDIFIKAFFKFMVDQGVPFDYAALSHPYLTYPGRVDEYSTDCWMQRIQETSDYIATLGKRTMISEGNYPRASGAYAALPMPEFPFTDSGQAGWVREHLRHANNNPNMIGFLYWYPDYFIGMSPNDPGTLLIPQQTGLFYPDLTATPAMMEFGIGPLVGQ</sequence>